<dbReference type="OrthoDB" id="38701at2"/>
<dbReference type="Proteomes" id="UP000076865">
    <property type="component" value="Chromosome"/>
</dbReference>
<evidence type="ECO:0000259" key="2">
    <source>
        <dbReference type="SMART" id="SM00635"/>
    </source>
</evidence>
<dbReference type="KEGG" id="aamy:GFC30_2892"/>
<feature type="domain" description="BIG2" evidence="2">
    <location>
        <begin position="786"/>
        <end position="865"/>
    </location>
</feature>
<accession>A0A160F3M1</accession>
<dbReference type="AlphaFoldDB" id="A0A160F3M1"/>
<protein>
    <submittedName>
        <fullName evidence="3">Bacterial Ig-like domain family protein</fullName>
    </submittedName>
</protein>
<dbReference type="Gene3D" id="2.60.40.1080">
    <property type="match status" value="4"/>
</dbReference>
<sequence length="1145" mass="125889">MRKTLSVLLSVLLLIPFFSYISIGHAATSQVVYEVLEIVSQLSSPSPLQKEIGNRKDINITTMTMKRFVALRDELDGKYDAIVISTGDYNPAPVNSSPSSSDQQRKTAHDTRNVLNDITNLRAQQMKQFYIDKGLPVFLHNDILKYQTSKLYRYFSQYKSQPVSNVIFFQDKTNLESYFAKLGSNHYVERPRIELTSIPSSTQVFKKGDSMTISYQITNYKDFANKLLTVNLYIDADFNDKYTSEEIVASKQAQGDTGTISYTFPTGFSGVRYWKVEVVDESTALKDYEKGYVKFQDVVPKINVLQIRRGEDASSLLNSKNMNPTYFKRANEYDISIDVTTLDNFQKSKVYEPNYSHELINGKYDMIIFGFADCYNGCSNPVNLNTNAVQSVKNFIATGQSVMFTHDIMYGQNNVWVNQFGAIVGQIQPQTDLGRGAPYTSTSTTKVNSGLMTDYPFTLGNNITIATTHNQYYTLDLEDESVIPWYNIYGSPRDIYDSWNHYYTYSKGNVTYSGTGHVGTTAAFPDDEQKLFVNTMYRAFLGSNHAPQLTVFTPSDADKIPSNQNIELSYKVEDLDLTDRTFSTKVWLNGNEVYSQSNVPNGTTIIRSIPHNMPNGGVATIKIEATDPKGARVTKEFQVTIEKISANIEVSRTLTSTLVPVDNGIAIQYTLNPKQVSLTSNLPLNVTNIQFQETLPKGVEVVSLPTGFTKQGTIDQGYTIKGTLPDIPFTKVGTVYTANPQTFTIQVAAKQKGEFALQQATLSYKDLNGQTVNLSFNPLRFVADYKITAVSLPDTVFINRGVPKNLNLLLNVLPQNATISSIQWSENSNGSIVSIDQNGVLTAVNKGSAEVTVKVRDVFGNEQIAKTKAIVRIPVDSISISDFAVNVGETKTIPITVSPSDAKDSVSYSIGNSLYAQINQINGTITGLKEGTTTLTVTTFNANDEIIQKTVNVTVQAVPVTAVVVSPTTAKINIGDAITLSASVVPTNATYKNVQWSSDNPNVATVDANGKVIGMSTGTATITATAHNGVKATAVIEVGSPLLGISLPQTLTVEKGKTVNVLSYITKTPANATTKITSYQFSVENSYYAVVDASGEVTAKRLGATLLTVQLIDENMKKWTATTMIKVVENATNPSKGSNKNGWLY</sequence>
<dbReference type="PATRIC" id="fig|294699.3.peg.2980"/>
<feature type="domain" description="BIG2" evidence="2">
    <location>
        <begin position="959"/>
        <end position="1036"/>
    </location>
</feature>
<name>A0A160F3M1_9BACL</name>
<dbReference type="RefSeq" id="WP_066326507.1">
    <property type="nucleotide sequence ID" value="NZ_CP015438.1"/>
</dbReference>
<organism evidence="3 4">
    <name type="scientific">Anoxybacteroides amylolyticum</name>
    <dbReference type="NCBI Taxonomy" id="294699"/>
    <lineage>
        <taxon>Bacteria</taxon>
        <taxon>Bacillati</taxon>
        <taxon>Bacillota</taxon>
        <taxon>Bacilli</taxon>
        <taxon>Bacillales</taxon>
        <taxon>Anoxybacillaceae</taxon>
        <taxon>Anoxybacteroides</taxon>
    </lineage>
</organism>
<evidence type="ECO:0000256" key="1">
    <source>
        <dbReference type="SAM" id="MobiDB-lite"/>
    </source>
</evidence>
<proteinExistence type="predicted"/>
<dbReference type="EMBL" id="CP015438">
    <property type="protein sequence ID" value="ANB60896.1"/>
    <property type="molecule type" value="Genomic_DNA"/>
</dbReference>
<dbReference type="SMART" id="SM00635">
    <property type="entry name" value="BID_2"/>
    <property type="match status" value="4"/>
</dbReference>
<gene>
    <name evidence="3" type="ORF">GFC30_2892</name>
</gene>
<feature type="domain" description="BIG2" evidence="2">
    <location>
        <begin position="1041"/>
        <end position="1121"/>
    </location>
</feature>
<keyword evidence="4" id="KW-1185">Reference proteome</keyword>
<evidence type="ECO:0000313" key="4">
    <source>
        <dbReference type="Proteomes" id="UP000076865"/>
    </source>
</evidence>
<dbReference type="SUPFAM" id="SSF49373">
    <property type="entry name" value="Invasin/intimin cell-adhesion fragments"/>
    <property type="match status" value="3"/>
</dbReference>
<reference evidence="3 4" key="1">
    <citation type="journal article" date="2006" name="Syst. Appl. Microbiol.">
        <title>Anoxybacillus amylolyticus sp. nov., a thermophilic amylase producing bacterium isolated from Mount Rittmann (Antarctica).</title>
        <authorList>
            <person name="Poli A."/>
            <person name="Esposito E."/>
            <person name="Lama L."/>
            <person name="Orlando P."/>
            <person name="Nicolaus G."/>
            <person name="de Appolonia F."/>
            <person name="Gambacorta A."/>
            <person name="Nicolaus B."/>
        </authorList>
    </citation>
    <scope>NUCLEOTIDE SEQUENCE [LARGE SCALE GENOMIC DNA]</scope>
    <source>
        <strain evidence="3 4">DSM 15939</strain>
    </source>
</reference>
<evidence type="ECO:0000313" key="3">
    <source>
        <dbReference type="EMBL" id="ANB60896.1"/>
    </source>
</evidence>
<dbReference type="InterPro" id="IPR003343">
    <property type="entry name" value="Big_2"/>
</dbReference>
<feature type="domain" description="BIG2" evidence="2">
    <location>
        <begin position="874"/>
        <end position="949"/>
    </location>
</feature>
<dbReference type="InterPro" id="IPR008964">
    <property type="entry name" value="Invasin/intimin_cell_adhesion"/>
</dbReference>
<feature type="region of interest" description="Disordered" evidence="1">
    <location>
        <begin position="90"/>
        <end position="109"/>
    </location>
</feature>
<dbReference type="Pfam" id="PF02368">
    <property type="entry name" value="Big_2"/>
    <property type="match status" value="3"/>
</dbReference>